<dbReference type="Pfam" id="PF03843">
    <property type="entry name" value="Slp"/>
    <property type="match status" value="1"/>
</dbReference>
<dbReference type="EMBL" id="PDET01000014">
    <property type="protein sequence ID" value="PRD13921.1"/>
    <property type="molecule type" value="Genomic_DNA"/>
</dbReference>
<accession>A0A2S9I812</accession>
<dbReference type="RefSeq" id="WP_105594141.1">
    <property type="nucleotide sequence ID" value="NZ_PDET01000014.1"/>
</dbReference>
<dbReference type="PANTHER" id="PTHR37530:SF1">
    <property type="entry name" value="OUTER MEMBRANE PROTEIN SLP"/>
    <property type="match status" value="1"/>
</dbReference>
<organism evidence="2 3">
    <name type="scientific">Pantoea coffeiphila</name>
    <dbReference type="NCBI Taxonomy" id="1465635"/>
    <lineage>
        <taxon>Bacteria</taxon>
        <taxon>Pseudomonadati</taxon>
        <taxon>Pseudomonadota</taxon>
        <taxon>Gammaproteobacteria</taxon>
        <taxon>Enterobacterales</taxon>
        <taxon>Erwiniaceae</taxon>
        <taxon>Pantoea</taxon>
    </lineage>
</organism>
<dbReference type="GO" id="GO:0019867">
    <property type="term" value="C:outer membrane"/>
    <property type="evidence" value="ECO:0007669"/>
    <property type="project" value="InterPro"/>
</dbReference>
<dbReference type="NCBIfam" id="TIGR00752">
    <property type="entry name" value="slp"/>
    <property type="match status" value="1"/>
</dbReference>
<evidence type="ECO:0000313" key="3">
    <source>
        <dbReference type="Proteomes" id="UP000239181"/>
    </source>
</evidence>
<evidence type="ECO:0000256" key="1">
    <source>
        <dbReference type="SAM" id="SignalP"/>
    </source>
</evidence>
<dbReference type="InterPro" id="IPR004658">
    <property type="entry name" value="OMP_Slp"/>
</dbReference>
<dbReference type="PANTHER" id="PTHR37530">
    <property type="entry name" value="OUTER MEMBRANE PROTEIN SLP"/>
    <property type="match status" value="1"/>
</dbReference>
<keyword evidence="1" id="KW-0732">Signal</keyword>
<dbReference type="PROSITE" id="PS51257">
    <property type="entry name" value="PROKAR_LIPOPROTEIN"/>
    <property type="match status" value="1"/>
</dbReference>
<gene>
    <name evidence="2" type="ORF">CQW29_18100</name>
</gene>
<reference evidence="2 3" key="1">
    <citation type="submission" date="2017-10" db="EMBL/GenBank/DDBJ databases">
        <title>Draft genome of two endophytic bacteria isolated from 'guarana' Paullinia cupana (Mart.) Ducke.</title>
        <authorList>
            <person name="Siqueira K.A."/>
            <person name="Liotti R.G."/>
            <person name="Mendes T.A."/>
            <person name="Soares M.A."/>
        </authorList>
    </citation>
    <scope>NUCLEOTIDE SEQUENCE [LARGE SCALE GENOMIC DNA]</scope>
    <source>
        <strain evidence="2 3">342</strain>
    </source>
</reference>
<dbReference type="OrthoDB" id="5295757at2"/>
<comment type="caution">
    <text evidence="2">The sequence shown here is derived from an EMBL/GenBank/DDBJ whole genome shotgun (WGS) entry which is preliminary data.</text>
</comment>
<sequence length="198" mass="21710">MRKSRFWQLSGLLLTSLLLSGCVTVPDSVKGTSAMPQQDLVRVLNAPQLYVGQESRFGGKVISVSNKNGMTRLEIAAMRLDDTARPILGSATIGRVFADVNGFVDPINFNNQMVTVVGPIAGIEKGKIGDANYNFVVVKVTGYQRWHMVQQVVSAPQPIDPWIWYGPGHGRRHGGYWGPPPWGYYSPAPAQVQTILTE</sequence>
<proteinExistence type="predicted"/>
<protein>
    <recommendedName>
        <fullName evidence="4">Slp family lipoprotein</fullName>
    </recommendedName>
</protein>
<dbReference type="Proteomes" id="UP000239181">
    <property type="component" value="Unassembled WGS sequence"/>
</dbReference>
<evidence type="ECO:0000313" key="2">
    <source>
        <dbReference type="EMBL" id="PRD13921.1"/>
    </source>
</evidence>
<keyword evidence="3" id="KW-1185">Reference proteome</keyword>
<name>A0A2S9I812_9GAMM</name>
<dbReference type="AlphaFoldDB" id="A0A2S9I812"/>
<evidence type="ECO:0008006" key="4">
    <source>
        <dbReference type="Google" id="ProtNLM"/>
    </source>
</evidence>
<feature type="chain" id="PRO_5015598804" description="Slp family lipoprotein" evidence="1">
    <location>
        <begin position="22"/>
        <end position="198"/>
    </location>
</feature>
<dbReference type="PIRSF" id="PIRSF004982">
    <property type="entry name" value="SlP"/>
    <property type="match status" value="1"/>
</dbReference>
<feature type="signal peptide" evidence="1">
    <location>
        <begin position="1"/>
        <end position="21"/>
    </location>
</feature>